<organism evidence="9 10">
    <name type="scientific">Undibacterium cyanobacteriorum</name>
    <dbReference type="NCBI Taxonomy" id="3073561"/>
    <lineage>
        <taxon>Bacteria</taxon>
        <taxon>Pseudomonadati</taxon>
        <taxon>Pseudomonadota</taxon>
        <taxon>Betaproteobacteria</taxon>
        <taxon>Burkholderiales</taxon>
        <taxon>Oxalobacteraceae</taxon>
        <taxon>Undibacterium</taxon>
    </lineage>
</organism>
<dbReference type="SMART" id="SM00387">
    <property type="entry name" value="HATPase_c"/>
    <property type="match status" value="1"/>
</dbReference>
<accession>A0ABY9RIW8</accession>
<name>A0ABY9RIW8_9BURK</name>
<evidence type="ECO:0000256" key="7">
    <source>
        <dbReference type="SAM" id="Phobius"/>
    </source>
</evidence>
<dbReference type="SMART" id="SM01080">
    <property type="entry name" value="CHASE2"/>
    <property type="match status" value="1"/>
</dbReference>
<dbReference type="InterPro" id="IPR007890">
    <property type="entry name" value="CHASE2"/>
</dbReference>
<protein>
    <recommendedName>
        <fullName evidence="2">histidine kinase</fullName>
        <ecNumber evidence="2">2.7.13.3</ecNumber>
    </recommendedName>
</protein>
<dbReference type="InterPro" id="IPR005467">
    <property type="entry name" value="His_kinase_dom"/>
</dbReference>
<evidence type="ECO:0000256" key="1">
    <source>
        <dbReference type="ARBA" id="ARBA00000085"/>
    </source>
</evidence>
<dbReference type="InterPro" id="IPR004358">
    <property type="entry name" value="Sig_transdc_His_kin-like_C"/>
</dbReference>
<dbReference type="PROSITE" id="PS50109">
    <property type="entry name" value="HIS_KIN"/>
    <property type="match status" value="1"/>
</dbReference>
<dbReference type="Gene3D" id="3.30.450.20">
    <property type="entry name" value="PAS domain"/>
    <property type="match status" value="1"/>
</dbReference>
<dbReference type="InterPro" id="IPR017181">
    <property type="entry name" value="Sig_transdc_His_kin_CHASE2"/>
</dbReference>
<keyword evidence="3" id="KW-0597">Phosphoprotein</keyword>
<evidence type="ECO:0000256" key="4">
    <source>
        <dbReference type="ARBA" id="ARBA00022679"/>
    </source>
</evidence>
<keyword evidence="7" id="KW-0472">Membrane</keyword>
<keyword evidence="4" id="KW-0808">Transferase</keyword>
<dbReference type="PRINTS" id="PR00344">
    <property type="entry name" value="BCTRLSENSOR"/>
</dbReference>
<evidence type="ECO:0000313" key="10">
    <source>
        <dbReference type="Proteomes" id="UP001181355"/>
    </source>
</evidence>
<dbReference type="InterPro" id="IPR050351">
    <property type="entry name" value="BphY/WalK/GraS-like"/>
</dbReference>
<evidence type="ECO:0000256" key="2">
    <source>
        <dbReference type="ARBA" id="ARBA00012438"/>
    </source>
</evidence>
<feature type="transmembrane region" description="Helical" evidence="7">
    <location>
        <begin position="383"/>
        <end position="400"/>
    </location>
</feature>
<evidence type="ECO:0000313" key="9">
    <source>
        <dbReference type="EMBL" id="WMW81171.1"/>
    </source>
</evidence>
<feature type="transmembrane region" description="Helical" evidence="7">
    <location>
        <begin position="334"/>
        <end position="353"/>
    </location>
</feature>
<keyword evidence="7" id="KW-0812">Transmembrane</keyword>
<dbReference type="CDD" id="cd00082">
    <property type="entry name" value="HisKA"/>
    <property type="match status" value="1"/>
</dbReference>
<evidence type="ECO:0000256" key="5">
    <source>
        <dbReference type="ARBA" id="ARBA00022777"/>
    </source>
</evidence>
<dbReference type="RefSeq" id="WP_309482661.1">
    <property type="nucleotide sequence ID" value="NZ_CP133720.1"/>
</dbReference>
<gene>
    <name evidence="9" type="ORF">RF679_02525</name>
</gene>
<dbReference type="PANTHER" id="PTHR45453:SF1">
    <property type="entry name" value="PHOSPHATE REGULON SENSOR PROTEIN PHOR"/>
    <property type="match status" value="1"/>
</dbReference>
<comment type="catalytic activity">
    <reaction evidence="1">
        <text>ATP + protein L-histidine = ADP + protein N-phospho-L-histidine.</text>
        <dbReference type="EC" id="2.7.13.3"/>
    </reaction>
</comment>
<dbReference type="InterPro" id="IPR036097">
    <property type="entry name" value="HisK_dim/P_sf"/>
</dbReference>
<dbReference type="Gene3D" id="1.10.287.130">
    <property type="match status" value="1"/>
</dbReference>
<keyword evidence="10" id="KW-1185">Reference proteome</keyword>
<dbReference type="Pfam" id="PF05226">
    <property type="entry name" value="CHASE2"/>
    <property type="match status" value="1"/>
</dbReference>
<keyword evidence="5" id="KW-0418">Kinase</keyword>
<dbReference type="PANTHER" id="PTHR45453">
    <property type="entry name" value="PHOSPHATE REGULON SENSOR PROTEIN PHOR"/>
    <property type="match status" value="1"/>
</dbReference>
<keyword evidence="7" id="KW-1133">Transmembrane helix</keyword>
<feature type="transmembrane region" description="Helical" evidence="7">
    <location>
        <begin position="27"/>
        <end position="44"/>
    </location>
</feature>
<dbReference type="InterPro" id="IPR036890">
    <property type="entry name" value="HATPase_C_sf"/>
</dbReference>
<feature type="domain" description="Histidine kinase" evidence="8">
    <location>
        <begin position="605"/>
        <end position="826"/>
    </location>
</feature>
<dbReference type="SUPFAM" id="SSF55874">
    <property type="entry name" value="ATPase domain of HSP90 chaperone/DNA topoisomerase II/histidine kinase"/>
    <property type="match status" value="1"/>
</dbReference>
<dbReference type="Gene3D" id="3.30.565.10">
    <property type="entry name" value="Histidine kinase-like ATPase, C-terminal domain"/>
    <property type="match status" value="1"/>
</dbReference>
<dbReference type="EMBL" id="CP133720">
    <property type="protein sequence ID" value="WMW81171.1"/>
    <property type="molecule type" value="Genomic_DNA"/>
</dbReference>
<sequence length="827" mass="92385">MNDASKAKAVAHQTTAVPHLRLGLRDCLMLAIILILINAFLIYSNSLKRFDQSLYDKLLQVQTHRAHDDIVIVAIDDYSLKEIGKWPWNRQIHAQLLERLQAAKPKAIGFDVVFTEAQPGNSNGIISSSSDEAFANALKASGKVVLPMTSLEAGRGLQAELPLPLFANASRAVGHNHIELDDDGVARSVFLREGTQGQWWSHFVLELYKVGRTTQADKSIQSANDAAPVSVDHFSGAFSTDPGIWHRDWRFLIPYYGGSGHFKSIPYVAVLKGEVSAQVFQNKYVLIGATAQGMADAFPTPVTSNQGLLAGVEVNANILASLLDHRSILQAPAWQLWLVSSAVLCLSLFSFVLFSPRVALIIGASMVVLSLITSVVLLRFGLWLPPASTVVVLVLSYPLWSWRRLETAIDFLGQEFIRLDQEPHLLPELNPDMTIKDRHLTIAKNEIQDKLDRHIRAMQSAAQRVRDLRQFVTDSLYSLPDATLVTTVDGNVVLGNPAAAAYFNSIGMPHVIDTLVPYLFSNMSQPHTEYIVQPQKFSWWHILDLDQTELLSKGVEVEDPKGRDLIIKSAPCYTSEKVLIGWIISIIDISEIRQAERRRDEMLHFISHDMRAPQASILALIEMQKNPETAIDHQEFLKRIEKSSNTTLALADSFVHLAHAESSEYRFLEHDFQDLLLDATEEMWSLAHNKRITIKTDIPEGEYPVRVDRSLMTRALTNLLSNAIKYSPSDTTISCSLQAVTRSLSDYVICTIQDQGYGIARADQSRLFQRFQRLSFGKGADQIKNDGVGLGMVFVKTVIDRHHANIRFHSVPGQGTSFTIEVPMNQF</sequence>
<reference evidence="9" key="1">
    <citation type="submission" date="2023-09" db="EMBL/GenBank/DDBJ databases">
        <title>Undibacterium sp. 20NA77.5 isolated from freshwater.</title>
        <authorList>
            <person name="Le V."/>
            <person name="Ko S.-R."/>
            <person name="Ahn C.-Y."/>
            <person name="Oh H.-M."/>
        </authorList>
    </citation>
    <scope>NUCLEOTIDE SEQUENCE</scope>
    <source>
        <strain evidence="9">20NA77.5</strain>
    </source>
</reference>
<dbReference type="InterPro" id="IPR003661">
    <property type="entry name" value="HisK_dim/P_dom"/>
</dbReference>
<evidence type="ECO:0000259" key="8">
    <source>
        <dbReference type="PROSITE" id="PS50109"/>
    </source>
</evidence>
<evidence type="ECO:0000256" key="6">
    <source>
        <dbReference type="ARBA" id="ARBA00023012"/>
    </source>
</evidence>
<evidence type="ECO:0000256" key="3">
    <source>
        <dbReference type="ARBA" id="ARBA00022553"/>
    </source>
</evidence>
<dbReference type="InterPro" id="IPR003594">
    <property type="entry name" value="HATPase_dom"/>
</dbReference>
<dbReference type="PIRSF" id="PIRSF037347">
    <property type="entry name" value="STHK_CHASE2_PAS_prd"/>
    <property type="match status" value="1"/>
</dbReference>
<feature type="transmembrane region" description="Helical" evidence="7">
    <location>
        <begin position="358"/>
        <end position="377"/>
    </location>
</feature>
<proteinExistence type="predicted"/>
<dbReference type="Proteomes" id="UP001181355">
    <property type="component" value="Chromosome"/>
</dbReference>
<dbReference type="SUPFAM" id="SSF47384">
    <property type="entry name" value="Homodimeric domain of signal transducing histidine kinase"/>
    <property type="match status" value="1"/>
</dbReference>
<keyword evidence="6" id="KW-0902">Two-component regulatory system</keyword>
<dbReference type="Pfam" id="PF02518">
    <property type="entry name" value="HATPase_c"/>
    <property type="match status" value="1"/>
</dbReference>
<dbReference type="EC" id="2.7.13.3" evidence="2"/>